<name>A0AAD1UJN5_EUPCR</name>
<keyword evidence="1" id="KW-0175">Coiled coil</keyword>
<evidence type="ECO:0000256" key="2">
    <source>
        <dbReference type="SAM" id="MobiDB-lite"/>
    </source>
</evidence>
<reference evidence="3" key="1">
    <citation type="submission" date="2023-07" db="EMBL/GenBank/DDBJ databases">
        <authorList>
            <consortium name="AG Swart"/>
            <person name="Singh M."/>
            <person name="Singh A."/>
            <person name="Seah K."/>
            <person name="Emmerich C."/>
        </authorList>
    </citation>
    <scope>NUCLEOTIDE SEQUENCE</scope>
    <source>
        <strain evidence="3">DP1</strain>
    </source>
</reference>
<feature type="coiled-coil region" evidence="1">
    <location>
        <begin position="144"/>
        <end position="241"/>
    </location>
</feature>
<keyword evidence="4" id="KW-1185">Reference proteome</keyword>
<evidence type="ECO:0000313" key="4">
    <source>
        <dbReference type="Proteomes" id="UP001295684"/>
    </source>
</evidence>
<protein>
    <submittedName>
        <fullName evidence="3">Uncharacterized protein</fullName>
    </submittedName>
</protein>
<proteinExistence type="predicted"/>
<evidence type="ECO:0000313" key="3">
    <source>
        <dbReference type="EMBL" id="CAI2369992.1"/>
    </source>
</evidence>
<gene>
    <name evidence="3" type="ORF">ECRASSUSDP1_LOCUS11299</name>
</gene>
<accession>A0AAD1UJN5</accession>
<comment type="caution">
    <text evidence="3">The sequence shown here is derived from an EMBL/GenBank/DDBJ whole genome shotgun (WGS) entry which is preliminary data.</text>
</comment>
<dbReference type="EMBL" id="CAMPGE010011152">
    <property type="protein sequence ID" value="CAI2369992.1"/>
    <property type="molecule type" value="Genomic_DNA"/>
</dbReference>
<organism evidence="3 4">
    <name type="scientific">Euplotes crassus</name>
    <dbReference type="NCBI Taxonomy" id="5936"/>
    <lineage>
        <taxon>Eukaryota</taxon>
        <taxon>Sar</taxon>
        <taxon>Alveolata</taxon>
        <taxon>Ciliophora</taxon>
        <taxon>Intramacronucleata</taxon>
        <taxon>Spirotrichea</taxon>
        <taxon>Hypotrichia</taxon>
        <taxon>Euplotida</taxon>
        <taxon>Euplotidae</taxon>
        <taxon>Moneuplotes</taxon>
    </lineage>
</organism>
<dbReference type="Proteomes" id="UP001295684">
    <property type="component" value="Unassembled WGS sequence"/>
</dbReference>
<feature type="compositionally biased region" description="Low complexity" evidence="2">
    <location>
        <begin position="390"/>
        <end position="401"/>
    </location>
</feature>
<dbReference type="AlphaFoldDB" id="A0AAD1UJN5"/>
<feature type="region of interest" description="Disordered" evidence="2">
    <location>
        <begin position="379"/>
        <end position="407"/>
    </location>
</feature>
<sequence>MRKWTTLRINTLNDNHHDQIIAQKEYEKLQPKLLPEEENNLVNMNTMRSKSMSSFNTPLNQNEATSTLDLATLNRTKSNSRSKRLEKTYEFVAHGAQSDVLSSIKPKKSRNRKFEIENTFSEREIEEIMNGMQYQASKSTNSKNSYMKLKKKSAQEELNELRVEYKNCLSQCEIIAQDNQNLAQHLKFANQEIIALKRSQKSQITEDSFASRIEHLQREEIKQAKEYIEELEKVLDKSKSNIIYLKDLIVEKDDKNRTLQKEVAFYRELSERHIAESSRLGKDIISIRSQYNKLLNKSSQIKKLTNPKLGRTQSVFSMPGASDSIPNHENQEIRSFKHIKGKSKTSLASSKENEEACIVASKINLSLKENPVMQKYVSGKPKMLHPTKPKSPLQSLLKPLQNTPTFP</sequence>
<evidence type="ECO:0000256" key="1">
    <source>
        <dbReference type="SAM" id="Coils"/>
    </source>
</evidence>